<evidence type="ECO:0000313" key="8">
    <source>
        <dbReference type="Proteomes" id="UP001596119"/>
    </source>
</evidence>
<keyword evidence="8" id="KW-1185">Reference proteome</keyword>
<keyword evidence="3" id="KW-0479">Metal-binding</keyword>
<protein>
    <recommendedName>
        <fullName evidence="2">inorganic diphosphatase</fullName>
        <ecNumber evidence="2">3.6.1.1</ecNumber>
    </recommendedName>
</protein>
<comment type="caution">
    <text evidence="7">The sequence shown here is derived from an EMBL/GenBank/DDBJ whole genome shotgun (WGS) entry which is preliminary data.</text>
</comment>
<comment type="cofactor">
    <cofactor evidence="1">
        <name>Mg(2+)</name>
        <dbReference type="ChEBI" id="CHEBI:18420"/>
    </cofactor>
</comment>
<keyword evidence="5" id="KW-0460">Magnesium</keyword>
<accession>A0ABW1I6V4</accession>
<evidence type="ECO:0000256" key="5">
    <source>
        <dbReference type="ARBA" id="ARBA00022842"/>
    </source>
</evidence>
<feature type="region of interest" description="Disordered" evidence="6">
    <location>
        <begin position="131"/>
        <end position="166"/>
    </location>
</feature>
<dbReference type="EC" id="3.6.1.1" evidence="2"/>
<sequence>MTDRVDVVVEIPRGSRNKYEFDETTGAMRFDRRLPGSFAFPADYGFVPGALGSDDEPLDALVLMVEPTFPGVRVSCRLIGVFWLRIGERREAKLVCVPEGEPAYDGVDDVDELSRHQREELGNFFDIYRSLDPDSEATSEGSEGARTATRVLAEARERAAGQPAQG</sequence>
<dbReference type="InterPro" id="IPR036649">
    <property type="entry name" value="Pyrophosphatase_sf"/>
</dbReference>
<dbReference type="RefSeq" id="WP_379566462.1">
    <property type="nucleotide sequence ID" value="NZ_JBHSQK010000032.1"/>
</dbReference>
<dbReference type="Pfam" id="PF00719">
    <property type="entry name" value="Pyrophosphatase"/>
    <property type="match status" value="1"/>
</dbReference>
<dbReference type="Proteomes" id="UP001596119">
    <property type="component" value="Unassembled WGS sequence"/>
</dbReference>
<dbReference type="PANTHER" id="PTHR10286">
    <property type="entry name" value="INORGANIC PYROPHOSPHATASE"/>
    <property type="match status" value="1"/>
</dbReference>
<evidence type="ECO:0000256" key="3">
    <source>
        <dbReference type="ARBA" id="ARBA00022723"/>
    </source>
</evidence>
<evidence type="ECO:0000256" key="4">
    <source>
        <dbReference type="ARBA" id="ARBA00022801"/>
    </source>
</evidence>
<evidence type="ECO:0000256" key="2">
    <source>
        <dbReference type="ARBA" id="ARBA00012146"/>
    </source>
</evidence>
<name>A0ABW1I6V4_9PSEU</name>
<organism evidence="7 8">
    <name type="scientific">Pseudonocardia lutea</name>
    <dbReference type="NCBI Taxonomy" id="2172015"/>
    <lineage>
        <taxon>Bacteria</taxon>
        <taxon>Bacillati</taxon>
        <taxon>Actinomycetota</taxon>
        <taxon>Actinomycetes</taxon>
        <taxon>Pseudonocardiales</taxon>
        <taxon>Pseudonocardiaceae</taxon>
        <taxon>Pseudonocardia</taxon>
    </lineage>
</organism>
<evidence type="ECO:0000313" key="7">
    <source>
        <dbReference type="EMBL" id="MFC5949366.1"/>
    </source>
</evidence>
<reference evidence="8" key="1">
    <citation type="journal article" date="2019" name="Int. J. Syst. Evol. Microbiol.">
        <title>The Global Catalogue of Microorganisms (GCM) 10K type strain sequencing project: providing services to taxonomists for standard genome sequencing and annotation.</title>
        <authorList>
            <consortium name="The Broad Institute Genomics Platform"/>
            <consortium name="The Broad Institute Genome Sequencing Center for Infectious Disease"/>
            <person name="Wu L."/>
            <person name="Ma J."/>
        </authorList>
    </citation>
    <scope>NUCLEOTIDE SEQUENCE [LARGE SCALE GENOMIC DNA]</scope>
    <source>
        <strain evidence="8">CGMCC 4.7397</strain>
    </source>
</reference>
<dbReference type="SUPFAM" id="SSF50324">
    <property type="entry name" value="Inorganic pyrophosphatase"/>
    <property type="match status" value="1"/>
</dbReference>
<dbReference type="InterPro" id="IPR008162">
    <property type="entry name" value="Pyrophosphatase"/>
</dbReference>
<gene>
    <name evidence="7" type="ORF">ACFQH9_13910</name>
</gene>
<dbReference type="Gene3D" id="3.90.80.10">
    <property type="entry name" value="Inorganic pyrophosphatase"/>
    <property type="match status" value="1"/>
</dbReference>
<dbReference type="CDD" id="cd00412">
    <property type="entry name" value="pyrophosphatase"/>
    <property type="match status" value="1"/>
</dbReference>
<evidence type="ECO:0000256" key="6">
    <source>
        <dbReference type="SAM" id="MobiDB-lite"/>
    </source>
</evidence>
<proteinExistence type="predicted"/>
<keyword evidence="4" id="KW-0378">Hydrolase</keyword>
<dbReference type="EMBL" id="JBHSQK010000032">
    <property type="protein sequence ID" value="MFC5949366.1"/>
    <property type="molecule type" value="Genomic_DNA"/>
</dbReference>
<evidence type="ECO:0000256" key="1">
    <source>
        <dbReference type="ARBA" id="ARBA00001946"/>
    </source>
</evidence>